<keyword evidence="2" id="KW-1185">Reference proteome</keyword>
<sequence>MSDIHKLPTPIVPQEWDKIDTSIDAEQPHVLSEEQFGRYCVTVRDLLRVIGLEVQDYDRRVPDFLVISDDEVTMQVTLSPDRCASVELTLTEGLLRPPSTVGVASSLMRLFELGRKFRDAHTETC</sequence>
<proteinExistence type="predicted"/>
<organism evidence="1 2">
    <name type="scientific">Nocardiopsis alborubida</name>
    <dbReference type="NCBI Taxonomy" id="146802"/>
    <lineage>
        <taxon>Bacteria</taxon>
        <taxon>Bacillati</taxon>
        <taxon>Actinomycetota</taxon>
        <taxon>Actinomycetes</taxon>
        <taxon>Streptosporangiales</taxon>
        <taxon>Nocardiopsidaceae</taxon>
        <taxon>Nocardiopsis</taxon>
    </lineage>
</organism>
<dbReference type="AlphaFoldDB" id="A0A7X6MB61"/>
<evidence type="ECO:0000313" key="2">
    <source>
        <dbReference type="Proteomes" id="UP000553209"/>
    </source>
</evidence>
<dbReference type="EMBL" id="JAAXPG010000008">
    <property type="protein sequence ID" value="NKY98031.1"/>
    <property type="molecule type" value="Genomic_DNA"/>
</dbReference>
<dbReference type="RefSeq" id="WP_061078990.1">
    <property type="nucleotide sequence ID" value="NZ_JAAXPG010000008.1"/>
</dbReference>
<accession>A0A7X6MB61</accession>
<evidence type="ECO:0000313" key="1">
    <source>
        <dbReference type="EMBL" id="NKY98031.1"/>
    </source>
</evidence>
<reference evidence="1 2" key="1">
    <citation type="submission" date="2020-04" db="EMBL/GenBank/DDBJ databases">
        <title>MicrobeNet Type strains.</title>
        <authorList>
            <person name="Nicholson A.C."/>
        </authorList>
    </citation>
    <scope>NUCLEOTIDE SEQUENCE [LARGE SCALE GENOMIC DNA]</scope>
    <source>
        <strain evidence="1 2">ATCC 23612</strain>
    </source>
</reference>
<comment type="caution">
    <text evidence="1">The sequence shown here is derived from an EMBL/GenBank/DDBJ whole genome shotgun (WGS) entry which is preliminary data.</text>
</comment>
<gene>
    <name evidence="1" type="ORF">HGB44_10230</name>
</gene>
<name>A0A7X6MB61_9ACTN</name>
<protein>
    <submittedName>
        <fullName evidence="1">Uncharacterized protein</fullName>
    </submittedName>
</protein>
<dbReference type="Proteomes" id="UP000553209">
    <property type="component" value="Unassembled WGS sequence"/>
</dbReference>